<comment type="caution">
    <text evidence="2">The sequence shown here is derived from an EMBL/GenBank/DDBJ whole genome shotgun (WGS) entry which is preliminary data.</text>
</comment>
<organism evidence="2 3">
    <name type="scientific">Rufibacter immobilis</name>
    <dbReference type="NCBI Taxonomy" id="1348778"/>
    <lineage>
        <taxon>Bacteria</taxon>
        <taxon>Pseudomonadati</taxon>
        <taxon>Bacteroidota</taxon>
        <taxon>Cytophagia</taxon>
        <taxon>Cytophagales</taxon>
        <taxon>Hymenobacteraceae</taxon>
        <taxon>Rufibacter</taxon>
    </lineage>
</organism>
<dbReference type="Proteomes" id="UP000271010">
    <property type="component" value="Unassembled WGS sequence"/>
</dbReference>
<evidence type="ECO:0000256" key="1">
    <source>
        <dbReference type="SAM" id="Phobius"/>
    </source>
</evidence>
<protein>
    <submittedName>
        <fullName evidence="2">Uncharacterized protein</fullName>
    </submittedName>
</protein>
<keyword evidence="1" id="KW-0472">Membrane</keyword>
<reference evidence="2 3" key="1">
    <citation type="submission" date="2018-11" db="EMBL/GenBank/DDBJ databases">
        <title>Rufibacter latericius sp. nov., isolated from water in Baiyang Lake.</title>
        <authorList>
            <person name="Yang Y."/>
        </authorList>
    </citation>
    <scope>NUCLEOTIDE SEQUENCE [LARGE SCALE GENOMIC DNA]</scope>
    <source>
        <strain evidence="2 3">MCC P1</strain>
    </source>
</reference>
<gene>
    <name evidence="2" type="ORF">EFA69_14265</name>
</gene>
<accession>A0A3M9MRH0</accession>
<evidence type="ECO:0000313" key="3">
    <source>
        <dbReference type="Proteomes" id="UP000271010"/>
    </source>
</evidence>
<dbReference type="AlphaFoldDB" id="A0A3M9MRH0"/>
<keyword evidence="1" id="KW-1133">Transmembrane helix</keyword>
<feature type="transmembrane region" description="Helical" evidence="1">
    <location>
        <begin position="20"/>
        <end position="38"/>
    </location>
</feature>
<sequence>MRIEGDRIFISGDQAGGTKLLYLLLAVGWMVFFMLQALKHYKMYLLTQGASQLFFAALAALIVLFWSYVGYTRGLSPGPDEIPVQHILKAQKQVRAADDTPLITLFLKNNRRRTLEFLHLDDLHFTQSLAGHGVKIVD</sequence>
<evidence type="ECO:0000313" key="2">
    <source>
        <dbReference type="EMBL" id="RNI27308.1"/>
    </source>
</evidence>
<proteinExistence type="predicted"/>
<keyword evidence="1" id="KW-0812">Transmembrane</keyword>
<dbReference type="EMBL" id="RJJE01000017">
    <property type="protein sequence ID" value="RNI27308.1"/>
    <property type="molecule type" value="Genomic_DNA"/>
</dbReference>
<feature type="transmembrane region" description="Helical" evidence="1">
    <location>
        <begin position="50"/>
        <end position="69"/>
    </location>
</feature>
<name>A0A3M9MRH0_9BACT</name>
<keyword evidence="3" id="KW-1185">Reference proteome</keyword>